<reference evidence="9" key="1">
    <citation type="journal article" date="2022" name="J. Hered.">
        <title>A De Novo Chromosome-Level Genome Assembly of the White-Tailed Deer, Odocoileus Virginianus.</title>
        <authorList>
            <person name="London E.W."/>
            <person name="Roca A.L."/>
            <person name="Novakofski J.E."/>
            <person name="Mateus-Pinilla N.E."/>
        </authorList>
    </citation>
    <scope>NUCLEOTIDE SEQUENCE [LARGE SCALE GENOMIC DNA]</scope>
</reference>
<dbReference type="PANTHER" id="PTHR31204:SF1">
    <property type="entry name" value="SIGMA INTRACELLULAR RECEPTOR 2"/>
    <property type="match status" value="1"/>
</dbReference>
<sequence length="227" mass="25701">MGAACVALAAGRGGAGRGAAQGSRDSSGSALSRRRVPVSTASAPAQPNRRTMGTLGARRGLEWLLGFYFLSHIPITLLMDLQGVLPRDLYPVELRNLQQWYIKEFKDPLLQNHPVWFKSFLFCELVFQLPFFPIAAYAFFKGGCKWIRTPAIIYSVHTMTTLIPILSTLLLDDFSKASHFRGQGPKTLQERLFLISVYIPYFLLPLILLLFMVRNPYYKSEEKRKKK</sequence>
<feature type="transmembrane region" description="Helical" evidence="7">
    <location>
        <begin position="60"/>
        <end position="79"/>
    </location>
</feature>
<dbReference type="KEGG" id="ovr:110131843"/>
<dbReference type="FunCoup" id="A0A6J0WWG5">
    <property type="interactions" value="1329"/>
</dbReference>
<feature type="transmembrane region" description="Helical" evidence="7">
    <location>
        <begin position="152"/>
        <end position="171"/>
    </location>
</feature>
<organism evidence="9 10">
    <name type="scientific">Odocoileus virginianus</name>
    <name type="common">White-tailed deer</name>
    <dbReference type="NCBI Taxonomy" id="9874"/>
    <lineage>
        <taxon>Eukaryota</taxon>
        <taxon>Metazoa</taxon>
        <taxon>Chordata</taxon>
        <taxon>Craniata</taxon>
        <taxon>Vertebrata</taxon>
        <taxon>Euteleostomi</taxon>
        <taxon>Mammalia</taxon>
        <taxon>Eutheria</taxon>
        <taxon>Laurasiatheria</taxon>
        <taxon>Artiodactyla</taxon>
        <taxon>Ruminantia</taxon>
        <taxon>Pecora</taxon>
        <taxon>Cervidae</taxon>
        <taxon>Odocoileinae</taxon>
        <taxon>Odocoileus</taxon>
    </lineage>
</organism>
<evidence type="ECO:0000256" key="1">
    <source>
        <dbReference type="ARBA" id="ARBA00004141"/>
    </source>
</evidence>
<feature type="compositionally biased region" description="Low complexity" evidence="6">
    <location>
        <begin position="20"/>
        <end position="30"/>
    </location>
</feature>
<evidence type="ECO:0000256" key="5">
    <source>
        <dbReference type="PROSITE-ProRule" id="PRU01087"/>
    </source>
</evidence>
<dbReference type="InParanoid" id="A0A6J0WWG5"/>
<evidence type="ECO:0000259" key="8">
    <source>
        <dbReference type="PROSITE" id="PS51751"/>
    </source>
</evidence>
<dbReference type="GO" id="GO:0005886">
    <property type="term" value="C:plasma membrane"/>
    <property type="evidence" value="ECO:0007669"/>
    <property type="project" value="UniProtKB-UniRule"/>
</dbReference>
<feature type="region of interest" description="Disordered" evidence="6">
    <location>
        <begin position="13"/>
        <end position="52"/>
    </location>
</feature>
<dbReference type="AlphaFoldDB" id="A0A6J0WWG5"/>
<dbReference type="InterPro" id="IPR033118">
    <property type="entry name" value="EXPERA"/>
</dbReference>
<keyword evidence="3 5" id="KW-1133">Transmembrane helix</keyword>
<feature type="transmembrane region" description="Helical" evidence="7">
    <location>
        <begin position="191"/>
        <end position="213"/>
    </location>
</feature>
<feature type="compositionally biased region" description="Polar residues" evidence="6">
    <location>
        <begin position="39"/>
        <end position="51"/>
    </location>
</feature>
<dbReference type="Pfam" id="PF05241">
    <property type="entry name" value="EBP"/>
    <property type="match status" value="1"/>
</dbReference>
<protein>
    <submittedName>
        <fullName evidence="10">Sigma intracellular receptor 2</fullName>
    </submittedName>
</protein>
<keyword evidence="4 5" id="KW-0472">Membrane</keyword>
<name>A0A6J0WWG5_ODOVR</name>
<evidence type="ECO:0000313" key="10">
    <source>
        <dbReference type="RefSeq" id="XP_020740449.2"/>
    </source>
</evidence>
<dbReference type="GeneID" id="110131843"/>
<accession>A0A6J0WWG5</accession>
<evidence type="ECO:0000256" key="3">
    <source>
        <dbReference type="ARBA" id="ARBA00022989"/>
    </source>
</evidence>
<keyword evidence="9" id="KW-1185">Reference proteome</keyword>
<dbReference type="OrthoDB" id="433124at2759"/>
<dbReference type="InterPro" id="IPR051987">
    <property type="entry name" value="Sigma-2_receptor-like"/>
</dbReference>
<reference evidence="10" key="2">
    <citation type="submission" date="2025-08" db="UniProtKB">
        <authorList>
            <consortium name="RefSeq"/>
        </authorList>
    </citation>
    <scope>IDENTIFICATION</scope>
    <source>
        <tissue evidence="10">Tongue muscle</tissue>
    </source>
</reference>
<feature type="domain" description="EXPERA" evidence="8">
    <location>
        <begin position="61"/>
        <end position="209"/>
    </location>
</feature>
<keyword evidence="2 5" id="KW-0812">Transmembrane</keyword>
<evidence type="ECO:0000256" key="2">
    <source>
        <dbReference type="ARBA" id="ARBA00022692"/>
    </source>
</evidence>
<dbReference type="PROSITE" id="PS51751">
    <property type="entry name" value="EXPERA"/>
    <property type="match status" value="1"/>
</dbReference>
<comment type="subcellular location">
    <subcellularLocation>
        <location evidence="1">Membrane</location>
        <topology evidence="1">Multi-pass membrane protein</topology>
    </subcellularLocation>
</comment>
<feature type="transmembrane region" description="Helical" evidence="7">
    <location>
        <begin position="115"/>
        <end position="140"/>
    </location>
</feature>
<evidence type="ECO:0000313" key="9">
    <source>
        <dbReference type="Proteomes" id="UP001652640"/>
    </source>
</evidence>
<dbReference type="Proteomes" id="UP001652640">
    <property type="component" value="Chromosome 17"/>
</dbReference>
<evidence type="ECO:0000256" key="4">
    <source>
        <dbReference type="ARBA" id="ARBA00023136"/>
    </source>
</evidence>
<dbReference type="GO" id="GO:0005764">
    <property type="term" value="C:lysosome"/>
    <property type="evidence" value="ECO:0007669"/>
    <property type="project" value="UniProtKB-UniRule"/>
</dbReference>
<keyword evidence="10" id="KW-0675">Receptor</keyword>
<evidence type="ECO:0000256" key="7">
    <source>
        <dbReference type="SAM" id="Phobius"/>
    </source>
</evidence>
<proteinExistence type="predicted"/>
<dbReference type="GO" id="GO:0030867">
    <property type="term" value="C:rough endoplasmic reticulum membrane"/>
    <property type="evidence" value="ECO:0007669"/>
    <property type="project" value="UniProtKB-SubCell"/>
</dbReference>
<dbReference type="RefSeq" id="XP_020740449.2">
    <property type="nucleotide sequence ID" value="XM_020884790.2"/>
</dbReference>
<gene>
    <name evidence="10" type="primary">TMEM97</name>
</gene>
<dbReference type="GO" id="GO:0031965">
    <property type="term" value="C:nuclear membrane"/>
    <property type="evidence" value="ECO:0007669"/>
    <property type="project" value="UniProtKB-SubCell"/>
</dbReference>
<evidence type="ECO:0000256" key="6">
    <source>
        <dbReference type="SAM" id="MobiDB-lite"/>
    </source>
</evidence>
<dbReference type="PANTHER" id="PTHR31204">
    <property type="entry name" value="SIGMA INTRACELLULAR RECEPTOR 2"/>
    <property type="match status" value="1"/>
</dbReference>